<dbReference type="Pfam" id="PF11303">
    <property type="entry name" value="DUF3105"/>
    <property type="match status" value="1"/>
</dbReference>
<dbReference type="PANTHER" id="PTHR34179:SF1">
    <property type="entry name" value="TUMOR PROTEIN P53-INDUCIBLE PROTEIN 13"/>
    <property type="match status" value="1"/>
</dbReference>
<gene>
    <name evidence="2" type="ORF">CHIRRI_LOCUS5981</name>
</gene>
<dbReference type="AlphaFoldDB" id="A0A9N9RTM0"/>
<feature type="chain" id="PRO_5040350510" evidence="1">
    <location>
        <begin position="21"/>
        <end position="281"/>
    </location>
</feature>
<reference evidence="2" key="1">
    <citation type="submission" date="2022-01" db="EMBL/GenBank/DDBJ databases">
        <authorList>
            <person name="King R."/>
        </authorList>
    </citation>
    <scope>NUCLEOTIDE SEQUENCE</scope>
</reference>
<keyword evidence="3" id="KW-1185">Reference proteome</keyword>
<evidence type="ECO:0000256" key="1">
    <source>
        <dbReference type="SAM" id="SignalP"/>
    </source>
</evidence>
<keyword evidence="1" id="KW-0732">Signal</keyword>
<dbReference type="InterPro" id="IPR021454">
    <property type="entry name" value="DUF3105"/>
</dbReference>
<reference evidence="2" key="2">
    <citation type="submission" date="2022-10" db="EMBL/GenBank/DDBJ databases">
        <authorList>
            <consortium name="ENA_rothamsted_submissions"/>
            <consortium name="culmorum"/>
            <person name="King R."/>
        </authorList>
    </citation>
    <scope>NUCLEOTIDE SEQUENCE</scope>
</reference>
<dbReference type="PANTHER" id="PTHR34179">
    <property type="entry name" value="TUMOR PROTEIN P53-INDUCIBLE PROTEIN 13"/>
    <property type="match status" value="1"/>
</dbReference>
<proteinExistence type="predicted"/>
<sequence length="281" mass="32929">MHRISFILLIFLSFLTTVSYCDDEDFIEDDVDSTVTEEPMYSLEIPDTVIIERHNATDYIASDNIKHHAMGVSDERCDNAHYNLATDFDPENQTEIDINSKCFESSTYPVNDKIQPLMTMLEIPKRYMPIHRCMKTYIRYIERIPMIGPHRPLWAKYGEYVYLPPQRWLHNIEHGAIVLLYHPCSDAEQLEQFKKLVKNCLFRHVITPFTNLTVERPFALLGWSTSLEMSHYDEELSKNFIKYYARSGPEKMFRDGQYKQLLIEKAKVVTNVIDSEICPGL</sequence>
<evidence type="ECO:0000313" key="3">
    <source>
        <dbReference type="Proteomes" id="UP001153620"/>
    </source>
</evidence>
<accession>A0A9N9RTM0</accession>
<dbReference type="Proteomes" id="UP001153620">
    <property type="component" value="Chromosome 2"/>
</dbReference>
<dbReference type="EMBL" id="OU895878">
    <property type="protein sequence ID" value="CAG9803080.1"/>
    <property type="molecule type" value="Genomic_DNA"/>
</dbReference>
<dbReference type="OrthoDB" id="5960270at2759"/>
<protein>
    <submittedName>
        <fullName evidence="2">Uncharacterized protein</fullName>
    </submittedName>
</protein>
<evidence type="ECO:0000313" key="2">
    <source>
        <dbReference type="EMBL" id="CAG9803080.1"/>
    </source>
</evidence>
<dbReference type="GO" id="GO:0005737">
    <property type="term" value="C:cytoplasm"/>
    <property type="evidence" value="ECO:0007669"/>
    <property type="project" value="TreeGrafter"/>
</dbReference>
<organism evidence="2 3">
    <name type="scientific">Chironomus riparius</name>
    <dbReference type="NCBI Taxonomy" id="315576"/>
    <lineage>
        <taxon>Eukaryota</taxon>
        <taxon>Metazoa</taxon>
        <taxon>Ecdysozoa</taxon>
        <taxon>Arthropoda</taxon>
        <taxon>Hexapoda</taxon>
        <taxon>Insecta</taxon>
        <taxon>Pterygota</taxon>
        <taxon>Neoptera</taxon>
        <taxon>Endopterygota</taxon>
        <taxon>Diptera</taxon>
        <taxon>Nematocera</taxon>
        <taxon>Chironomoidea</taxon>
        <taxon>Chironomidae</taxon>
        <taxon>Chironominae</taxon>
        <taxon>Chironomus</taxon>
    </lineage>
</organism>
<feature type="signal peptide" evidence="1">
    <location>
        <begin position="1"/>
        <end position="20"/>
    </location>
</feature>
<name>A0A9N9RTM0_9DIPT</name>